<evidence type="ECO:0000313" key="4">
    <source>
        <dbReference type="EMBL" id="KAE9615567.1"/>
    </source>
</evidence>
<dbReference type="SUPFAM" id="SSF101148">
    <property type="entry name" value="Plant invertase/pectin methylesterase inhibitor"/>
    <property type="match status" value="1"/>
</dbReference>
<keyword evidence="1" id="KW-0732">Signal</keyword>
<dbReference type="InterPro" id="IPR006501">
    <property type="entry name" value="Pectinesterase_inhib_dom"/>
</dbReference>
<accession>A0A6A5MBE2</accession>
<gene>
    <name evidence="4" type="ORF">Lalb_Chr04g0256671</name>
</gene>
<keyword evidence="2" id="KW-1015">Disulfide bond</keyword>
<dbReference type="OrthoDB" id="1413774at2759"/>
<dbReference type="CDD" id="cd15797">
    <property type="entry name" value="PMEI"/>
    <property type="match status" value="1"/>
</dbReference>
<dbReference type="PANTHER" id="PTHR36710">
    <property type="entry name" value="PECTINESTERASE INHIBITOR-LIKE"/>
    <property type="match status" value="1"/>
</dbReference>
<dbReference type="NCBIfam" id="TIGR01614">
    <property type="entry name" value="PME_inhib"/>
    <property type="match status" value="1"/>
</dbReference>
<dbReference type="Gene3D" id="1.20.140.40">
    <property type="entry name" value="Invertase/pectin methylesterase inhibitor family protein"/>
    <property type="match status" value="1"/>
</dbReference>
<organism evidence="4 5">
    <name type="scientific">Lupinus albus</name>
    <name type="common">White lupine</name>
    <name type="synonym">Lupinus termis</name>
    <dbReference type="NCBI Taxonomy" id="3870"/>
    <lineage>
        <taxon>Eukaryota</taxon>
        <taxon>Viridiplantae</taxon>
        <taxon>Streptophyta</taxon>
        <taxon>Embryophyta</taxon>
        <taxon>Tracheophyta</taxon>
        <taxon>Spermatophyta</taxon>
        <taxon>Magnoliopsida</taxon>
        <taxon>eudicotyledons</taxon>
        <taxon>Gunneridae</taxon>
        <taxon>Pentapetalae</taxon>
        <taxon>rosids</taxon>
        <taxon>fabids</taxon>
        <taxon>Fabales</taxon>
        <taxon>Fabaceae</taxon>
        <taxon>Papilionoideae</taxon>
        <taxon>50 kb inversion clade</taxon>
        <taxon>genistoids sensu lato</taxon>
        <taxon>core genistoids</taxon>
        <taxon>Genisteae</taxon>
        <taxon>Lupinus</taxon>
    </lineage>
</organism>
<comment type="caution">
    <text evidence="4">The sequence shown here is derived from an EMBL/GenBank/DDBJ whole genome shotgun (WGS) entry which is preliminary data.</text>
</comment>
<dbReference type="Pfam" id="PF04043">
    <property type="entry name" value="PMEI"/>
    <property type="match status" value="1"/>
</dbReference>
<proteinExistence type="inferred from homology"/>
<evidence type="ECO:0000256" key="1">
    <source>
        <dbReference type="ARBA" id="ARBA00022729"/>
    </source>
</evidence>
<dbReference type="PANTHER" id="PTHR36710:SF20">
    <property type="entry name" value="PECTINESTERASE INHIBITOR DOMAIN PROTEIN"/>
    <property type="match status" value="1"/>
</dbReference>
<name>A0A6A5MBE2_LUPAL</name>
<evidence type="ECO:0000256" key="2">
    <source>
        <dbReference type="ARBA" id="ARBA00023157"/>
    </source>
</evidence>
<keyword evidence="5" id="KW-1185">Reference proteome</keyword>
<dbReference type="Proteomes" id="UP000447434">
    <property type="component" value="Chromosome 4"/>
</dbReference>
<dbReference type="GO" id="GO:0046910">
    <property type="term" value="F:pectinesterase inhibitor activity"/>
    <property type="evidence" value="ECO:0007669"/>
    <property type="project" value="InterPro"/>
</dbReference>
<evidence type="ECO:0000313" key="5">
    <source>
        <dbReference type="Proteomes" id="UP000447434"/>
    </source>
</evidence>
<sequence>MAYFSITLPLISSLVLLFLLFAAPSSASKVVDVKVICAQARDPKLCSSVLNSKPGGAKGADLVSLAQYTIKVARVKTIKTVNLINVLIAKSGSDPKEKTHYKTCLTHFNKDEGALGDIDYVQELLKKGDYFGVGTAASAVITDVDDCITGEDPEDPPYPDKSNLPQFADVVQKVVDIILIISKYLIQK</sequence>
<dbReference type="FunFam" id="1.20.140.40:FF:000008">
    <property type="entry name" value="Invertase/pectin methylesterase inhibitor family protein"/>
    <property type="match status" value="1"/>
</dbReference>
<evidence type="ECO:0000256" key="3">
    <source>
        <dbReference type="ARBA" id="ARBA00038471"/>
    </source>
</evidence>
<comment type="similarity">
    <text evidence="3">Belongs to the PMEI family.</text>
</comment>
<dbReference type="EMBL" id="WOCE01000004">
    <property type="protein sequence ID" value="KAE9615567.1"/>
    <property type="molecule type" value="Genomic_DNA"/>
</dbReference>
<dbReference type="InterPro" id="IPR034086">
    <property type="entry name" value="PMEI_plant"/>
</dbReference>
<reference evidence="5" key="1">
    <citation type="journal article" date="2020" name="Nat. Commun.">
        <title>Genome sequence of the cluster root forming white lupin.</title>
        <authorList>
            <person name="Hufnagel B."/>
            <person name="Marques A."/>
            <person name="Soriano A."/>
            <person name="Marques L."/>
            <person name="Divol F."/>
            <person name="Doumas P."/>
            <person name="Sallet E."/>
            <person name="Mancinotti D."/>
            <person name="Carrere S."/>
            <person name="Marande W."/>
            <person name="Arribat S."/>
            <person name="Keller J."/>
            <person name="Huneau C."/>
            <person name="Blein T."/>
            <person name="Aime D."/>
            <person name="Laguerre M."/>
            <person name="Taylor J."/>
            <person name="Schubert V."/>
            <person name="Nelson M."/>
            <person name="Geu-Flores F."/>
            <person name="Crespi M."/>
            <person name="Gallardo-Guerrero K."/>
            <person name="Delaux P.-M."/>
            <person name="Salse J."/>
            <person name="Berges H."/>
            <person name="Guyot R."/>
            <person name="Gouzy J."/>
            <person name="Peret B."/>
        </authorList>
    </citation>
    <scope>NUCLEOTIDE SEQUENCE [LARGE SCALE GENOMIC DNA]</scope>
    <source>
        <strain evidence="5">cv. Amiga</strain>
    </source>
</reference>
<dbReference type="AlphaFoldDB" id="A0A6A5MBE2"/>
<dbReference type="InterPro" id="IPR035513">
    <property type="entry name" value="Invertase/methylesterase_inhib"/>
</dbReference>
<dbReference type="SMART" id="SM00856">
    <property type="entry name" value="PMEI"/>
    <property type="match status" value="1"/>
</dbReference>
<protein>
    <submittedName>
        <fullName evidence="4">Putative pectinesterase inhibitor domain-containing protein</fullName>
    </submittedName>
</protein>
<dbReference type="InterPro" id="IPR052421">
    <property type="entry name" value="PCW_Enzyme_Inhibitor"/>
</dbReference>